<dbReference type="Gene3D" id="3.40.50.200">
    <property type="entry name" value="Peptidase S8/S53 domain"/>
    <property type="match status" value="1"/>
</dbReference>
<keyword evidence="3" id="KW-1003">Cell membrane</keyword>
<evidence type="ECO:0000256" key="13">
    <source>
        <dbReference type="SAM" id="SignalP"/>
    </source>
</evidence>
<evidence type="ECO:0000256" key="6">
    <source>
        <dbReference type="ARBA" id="ARBA00022801"/>
    </source>
</evidence>
<evidence type="ECO:0000256" key="7">
    <source>
        <dbReference type="ARBA" id="ARBA00022825"/>
    </source>
</evidence>
<dbReference type="PROSITE" id="PS00136">
    <property type="entry name" value="SUBTILASE_ASP"/>
    <property type="match status" value="1"/>
</dbReference>
<comment type="caution">
    <text evidence="15">The sequence shown here is derived from an EMBL/GenBank/DDBJ whole genome shotgun (WGS) entry which is preliminary data.</text>
</comment>
<dbReference type="InterPro" id="IPR023827">
    <property type="entry name" value="Peptidase_S8_Asp-AS"/>
</dbReference>
<name>A0ABV8INF2_9ACTN</name>
<reference evidence="16" key="1">
    <citation type="journal article" date="2019" name="Int. J. Syst. Evol. Microbiol.">
        <title>The Global Catalogue of Microorganisms (GCM) 10K type strain sequencing project: providing services to taxonomists for standard genome sequencing and annotation.</title>
        <authorList>
            <consortium name="The Broad Institute Genomics Platform"/>
            <consortium name="The Broad Institute Genome Sequencing Center for Infectious Disease"/>
            <person name="Wu L."/>
            <person name="Ma J."/>
        </authorList>
    </citation>
    <scope>NUCLEOTIDE SEQUENCE [LARGE SCALE GENOMIC DNA]</scope>
    <source>
        <strain evidence="16">TBRC 5832</strain>
    </source>
</reference>
<keyword evidence="7 10" id="KW-0720">Serine protease</keyword>
<dbReference type="RefSeq" id="WP_378066193.1">
    <property type="nucleotide sequence ID" value="NZ_JBHSBL010000007.1"/>
</dbReference>
<evidence type="ECO:0000256" key="1">
    <source>
        <dbReference type="ARBA" id="ARBA00004162"/>
    </source>
</evidence>
<keyword evidence="6 10" id="KW-0378">Hydrolase</keyword>
<keyword evidence="13" id="KW-0732">Signal</keyword>
<keyword evidence="5 12" id="KW-0812">Transmembrane</keyword>
<gene>
    <name evidence="15" type="primary">mycP</name>
    <name evidence="15" type="ORF">ACFO0C_09470</name>
</gene>
<protein>
    <submittedName>
        <fullName evidence="15">Type VII secretion-associated serine protease mycosin</fullName>
    </submittedName>
</protein>
<dbReference type="Proteomes" id="UP001595867">
    <property type="component" value="Unassembled WGS sequence"/>
</dbReference>
<feature type="chain" id="PRO_5046752405" evidence="13">
    <location>
        <begin position="28"/>
        <end position="457"/>
    </location>
</feature>
<organism evidence="15 16">
    <name type="scientific">Actinoplanes subglobosus</name>
    <dbReference type="NCBI Taxonomy" id="1547892"/>
    <lineage>
        <taxon>Bacteria</taxon>
        <taxon>Bacillati</taxon>
        <taxon>Actinomycetota</taxon>
        <taxon>Actinomycetes</taxon>
        <taxon>Micromonosporales</taxon>
        <taxon>Micromonosporaceae</taxon>
        <taxon>Actinoplanes</taxon>
    </lineage>
</organism>
<evidence type="ECO:0000259" key="14">
    <source>
        <dbReference type="Pfam" id="PF00082"/>
    </source>
</evidence>
<keyword evidence="4 10" id="KW-0645">Protease</keyword>
<comment type="subcellular location">
    <subcellularLocation>
        <location evidence="1">Cell membrane</location>
        <topology evidence="1">Single-pass membrane protein</topology>
    </subcellularLocation>
</comment>
<dbReference type="SUPFAM" id="SSF52743">
    <property type="entry name" value="Subtilisin-like"/>
    <property type="match status" value="1"/>
</dbReference>
<feature type="active site" description="Charge relay system" evidence="10">
    <location>
        <position position="267"/>
    </location>
</feature>
<accession>A0ABV8INF2</accession>
<feature type="domain" description="Peptidase S8/S53" evidence="14">
    <location>
        <begin position="60"/>
        <end position="313"/>
    </location>
</feature>
<evidence type="ECO:0000256" key="10">
    <source>
        <dbReference type="PROSITE-ProRule" id="PRU01240"/>
    </source>
</evidence>
<comment type="similarity">
    <text evidence="2 10">Belongs to the peptidase S8 family.</text>
</comment>
<dbReference type="PANTHER" id="PTHR43399:SF4">
    <property type="entry name" value="CELL WALL-ASSOCIATED PROTEASE"/>
    <property type="match status" value="1"/>
</dbReference>
<keyword evidence="9 12" id="KW-0472">Membrane</keyword>
<dbReference type="InterPro" id="IPR023834">
    <property type="entry name" value="T7SS_pept_S8A_mycosin"/>
</dbReference>
<dbReference type="GO" id="GO:0008233">
    <property type="term" value="F:peptidase activity"/>
    <property type="evidence" value="ECO:0007669"/>
    <property type="project" value="UniProtKB-KW"/>
</dbReference>
<evidence type="ECO:0000256" key="11">
    <source>
        <dbReference type="SAM" id="MobiDB-lite"/>
    </source>
</evidence>
<dbReference type="PRINTS" id="PR00723">
    <property type="entry name" value="SUBTILISIN"/>
</dbReference>
<evidence type="ECO:0000256" key="9">
    <source>
        <dbReference type="ARBA" id="ARBA00023136"/>
    </source>
</evidence>
<sequence length="457" mass="46493">MRLLPSIAVVAVAATTLVLPAAGPASAAAVCGPRITDQLVDQPWPLRRLRPDLVWPLTRGQGVLVAVIDSGVSVNHPALAGQVRPGQDMIKSGTNGWCDESGHGTIIAGIIAGKATPTSAFTGIAPGARILPIRVLRDQKRSYDPDDPHRIATAIRSAVDQGARVINLSVVTPDTPQLRSAVEFALASDVVLVAAAGNEGSTQLRDQPAYPAAYPGVLAVAGVDEAGAHVDTSTPGDYVDVAAPGKGIAGPAPNGGGYGEFAEGGTSFAAAYVSGLAALARSYRPREKASDVVLRIQRSAEHPAGGRDPLVGFGVINPYWAMTAIGGAGAEAGSGGEVTVPAPVADPLASTRVAAMWIAFAGVVIALLVVAGAAVVRRGRRRGWRPGRAADLPEVAATGRRPGFTPVFGRNMVVTAPSMQRPPVAVPGAGRGAAAPAVRGGQAPKVSMPTTKGPPRR</sequence>
<feature type="compositionally biased region" description="Low complexity" evidence="11">
    <location>
        <begin position="421"/>
        <end position="444"/>
    </location>
</feature>
<dbReference type="NCBIfam" id="TIGR03921">
    <property type="entry name" value="T7SS_mycosin"/>
    <property type="match status" value="1"/>
</dbReference>
<proteinExistence type="inferred from homology"/>
<dbReference type="InterPro" id="IPR000209">
    <property type="entry name" value="Peptidase_S8/S53_dom"/>
</dbReference>
<dbReference type="PANTHER" id="PTHR43399">
    <property type="entry name" value="SUBTILISIN-RELATED"/>
    <property type="match status" value="1"/>
</dbReference>
<keyword evidence="8 12" id="KW-1133">Transmembrane helix</keyword>
<evidence type="ECO:0000313" key="15">
    <source>
        <dbReference type="EMBL" id="MFC4065161.1"/>
    </source>
</evidence>
<dbReference type="PROSITE" id="PS51892">
    <property type="entry name" value="SUBTILASE"/>
    <property type="match status" value="1"/>
</dbReference>
<dbReference type="EMBL" id="JBHSBL010000007">
    <property type="protein sequence ID" value="MFC4065161.1"/>
    <property type="molecule type" value="Genomic_DNA"/>
</dbReference>
<feature type="signal peptide" evidence="13">
    <location>
        <begin position="1"/>
        <end position="27"/>
    </location>
</feature>
<evidence type="ECO:0000313" key="16">
    <source>
        <dbReference type="Proteomes" id="UP001595867"/>
    </source>
</evidence>
<dbReference type="InterPro" id="IPR036852">
    <property type="entry name" value="Peptidase_S8/S53_dom_sf"/>
</dbReference>
<keyword evidence="16" id="KW-1185">Reference proteome</keyword>
<evidence type="ECO:0000256" key="2">
    <source>
        <dbReference type="ARBA" id="ARBA00011073"/>
    </source>
</evidence>
<feature type="active site" description="Charge relay system" evidence="10">
    <location>
        <position position="69"/>
    </location>
</feature>
<dbReference type="Pfam" id="PF00082">
    <property type="entry name" value="Peptidase_S8"/>
    <property type="match status" value="1"/>
</dbReference>
<dbReference type="InterPro" id="IPR022398">
    <property type="entry name" value="Peptidase_S8_His-AS"/>
</dbReference>
<feature type="active site" description="Charge relay system" evidence="10">
    <location>
        <position position="103"/>
    </location>
</feature>
<feature type="region of interest" description="Disordered" evidence="11">
    <location>
        <begin position="419"/>
        <end position="457"/>
    </location>
</feature>
<evidence type="ECO:0000256" key="3">
    <source>
        <dbReference type="ARBA" id="ARBA00022475"/>
    </source>
</evidence>
<feature type="transmembrane region" description="Helical" evidence="12">
    <location>
        <begin position="354"/>
        <end position="376"/>
    </location>
</feature>
<dbReference type="InterPro" id="IPR051048">
    <property type="entry name" value="Peptidase_S8/S53_subtilisin"/>
</dbReference>
<evidence type="ECO:0000256" key="12">
    <source>
        <dbReference type="SAM" id="Phobius"/>
    </source>
</evidence>
<dbReference type="PROSITE" id="PS00137">
    <property type="entry name" value="SUBTILASE_HIS"/>
    <property type="match status" value="1"/>
</dbReference>
<dbReference type="GO" id="GO:0006508">
    <property type="term" value="P:proteolysis"/>
    <property type="evidence" value="ECO:0007669"/>
    <property type="project" value="UniProtKB-KW"/>
</dbReference>
<dbReference type="InterPro" id="IPR015500">
    <property type="entry name" value="Peptidase_S8_subtilisin-rel"/>
</dbReference>
<evidence type="ECO:0000256" key="5">
    <source>
        <dbReference type="ARBA" id="ARBA00022692"/>
    </source>
</evidence>
<evidence type="ECO:0000256" key="8">
    <source>
        <dbReference type="ARBA" id="ARBA00022989"/>
    </source>
</evidence>
<evidence type="ECO:0000256" key="4">
    <source>
        <dbReference type="ARBA" id="ARBA00022670"/>
    </source>
</evidence>